<keyword evidence="8 12" id="KW-0560">Oxidoreductase</keyword>
<keyword evidence="10 12" id="KW-0486">Methionine biosynthesis</keyword>
<dbReference type="GO" id="GO:0006164">
    <property type="term" value="P:purine nucleotide biosynthetic process"/>
    <property type="evidence" value="ECO:0007669"/>
    <property type="project" value="UniProtKB-KW"/>
</dbReference>
<dbReference type="InterPro" id="IPR036291">
    <property type="entry name" value="NAD(P)-bd_dom_sf"/>
</dbReference>
<dbReference type="PANTHER" id="PTHR48099:SF5">
    <property type="entry name" value="C-1-TETRAHYDROFOLATE SYNTHASE, CYTOPLASMIC"/>
    <property type="match status" value="1"/>
</dbReference>
<evidence type="ECO:0000313" key="16">
    <source>
        <dbReference type="Proteomes" id="UP000287171"/>
    </source>
</evidence>
<organism evidence="15 16">
    <name type="scientific">Dictyobacter alpinus</name>
    <dbReference type="NCBI Taxonomy" id="2014873"/>
    <lineage>
        <taxon>Bacteria</taxon>
        <taxon>Bacillati</taxon>
        <taxon>Chloroflexota</taxon>
        <taxon>Ktedonobacteria</taxon>
        <taxon>Ktedonobacterales</taxon>
        <taxon>Dictyobacteraceae</taxon>
        <taxon>Dictyobacter</taxon>
    </lineage>
</organism>
<evidence type="ECO:0000256" key="5">
    <source>
        <dbReference type="ARBA" id="ARBA00022755"/>
    </source>
</evidence>
<dbReference type="GO" id="GO:0035999">
    <property type="term" value="P:tetrahydrofolate interconversion"/>
    <property type="evidence" value="ECO:0007669"/>
    <property type="project" value="UniProtKB-UniRule"/>
</dbReference>
<comment type="caution">
    <text evidence="12">Lacks conserved residue(s) required for the propagation of feature annotation.</text>
</comment>
<dbReference type="Pfam" id="PF00763">
    <property type="entry name" value="THF_DHG_CYH"/>
    <property type="match status" value="1"/>
</dbReference>
<evidence type="ECO:0000256" key="1">
    <source>
        <dbReference type="ARBA" id="ARBA00004777"/>
    </source>
</evidence>
<evidence type="ECO:0000256" key="3">
    <source>
        <dbReference type="ARBA" id="ARBA00022563"/>
    </source>
</evidence>
<evidence type="ECO:0000313" key="15">
    <source>
        <dbReference type="EMBL" id="GCE28350.1"/>
    </source>
</evidence>
<comment type="caution">
    <text evidence="15">The sequence shown here is derived from an EMBL/GenBank/DDBJ whole genome shotgun (WGS) entry which is preliminary data.</text>
</comment>
<dbReference type="EC" id="3.5.4.9" evidence="12"/>
<dbReference type="InterPro" id="IPR000672">
    <property type="entry name" value="THF_DH/CycHdrlase"/>
</dbReference>
<protein>
    <recommendedName>
        <fullName evidence="12">Bifunctional protein FolD</fullName>
    </recommendedName>
    <domain>
        <recommendedName>
            <fullName evidence="12">Methylenetetrahydrofolate dehydrogenase</fullName>
            <ecNumber evidence="12">1.5.1.5</ecNumber>
        </recommendedName>
    </domain>
    <domain>
        <recommendedName>
            <fullName evidence="12">Methenyltetrahydrofolate cyclohydrolase</fullName>
            <ecNumber evidence="12">3.5.4.9</ecNumber>
        </recommendedName>
    </domain>
</protein>
<dbReference type="Pfam" id="PF02882">
    <property type="entry name" value="THF_DHG_CYH_C"/>
    <property type="match status" value="1"/>
</dbReference>
<keyword evidence="5 12" id="KW-0658">Purine biosynthesis</keyword>
<dbReference type="SUPFAM" id="SSF53223">
    <property type="entry name" value="Aminoacid dehydrogenase-like, N-terminal domain"/>
    <property type="match status" value="1"/>
</dbReference>
<evidence type="ECO:0000256" key="12">
    <source>
        <dbReference type="HAMAP-Rule" id="MF_01576"/>
    </source>
</evidence>
<dbReference type="PRINTS" id="PR00085">
    <property type="entry name" value="THFDHDRGNASE"/>
</dbReference>
<proteinExistence type="inferred from homology"/>
<dbReference type="EMBL" id="BIFT01000001">
    <property type="protein sequence ID" value="GCE28350.1"/>
    <property type="molecule type" value="Genomic_DNA"/>
</dbReference>
<dbReference type="GO" id="GO:0000105">
    <property type="term" value="P:L-histidine biosynthetic process"/>
    <property type="evidence" value="ECO:0007669"/>
    <property type="project" value="UniProtKB-KW"/>
</dbReference>
<feature type="domain" description="Tetrahydrofolate dehydrogenase/cyclohydrolase NAD(P)-binding" evidence="14">
    <location>
        <begin position="140"/>
        <end position="282"/>
    </location>
</feature>
<comment type="catalytic activity">
    <reaction evidence="12">
        <text>(6R)-5,10-methylene-5,6,7,8-tetrahydrofolate + NADP(+) = (6R)-5,10-methenyltetrahydrofolate + NADPH</text>
        <dbReference type="Rhea" id="RHEA:22812"/>
        <dbReference type="ChEBI" id="CHEBI:15636"/>
        <dbReference type="ChEBI" id="CHEBI:57455"/>
        <dbReference type="ChEBI" id="CHEBI:57783"/>
        <dbReference type="ChEBI" id="CHEBI:58349"/>
        <dbReference type="EC" id="1.5.1.5"/>
    </reaction>
</comment>
<keyword evidence="9 12" id="KW-0368">Histidine biosynthesis</keyword>
<reference evidence="16" key="1">
    <citation type="submission" date="2018-12" db="EMBL/GenBank/DDBJ databases">
        <title>Tengunoibacter tsumagoiensis gen. nov., sp. nov., Dictyobacter kobayashii sp. nov., D. alpinus sp. nov., and D. joshuensis sp. nov. and description of Dictyobacteraceae fam. nov. within the order Ktedonobacterales isolated from Tengu-no-mugimeshi.</title>
        <authorList>
            <person name="Wang C.M."/>
            <person name="Zheng Y."/>
            <person name="Sakai Y."/>
            <person name="Toyoda A."/>
            <person name="Minakuchi Y."/>
            <person name="Abe K."/>
            <person name="Yokota A."/>
            <person name="Yabe S."/>
        </authorList>
    </citation>
    <scope>NUCLEOTIDE SEQUENCE [LARGE SCALE GENOMIC DNA]</scope>
    <source>
        <strain evidence="16">Uno16</strain>
    </source>
</reference>
<evidence type="ECO:0000256" key="11">
    <source>
        <dbReference type="ARBA" id="ARBA00023268"/>
    </source>
</evidence>
<dbReference type="CDD" id="cd01080">
    <property type="entry name" value="NAD_bind_m-THF_DH_Cyclohyd"/>
    <property type="match status" value="1"/>
</dbReference>
<keyword evidence="3 12" id="KW-0554">One-carbon metabolism</keyword>
<dbReference type="InterPro" id="IPR020630">
    <property type="entry name" value="THF_DH/CycHdrlase_cat_dom"/>
</dbReference>
<gene>
    <name evidence="12 15" type="primary">folD</name>
    <name evidence="15" type="ORF">KDA_38340</name>
</gene>
<dbReference type="Gene3D" id="3.40.50.720">
    <property type="entry name" value="NAD(P)-binding Rossmann-like Domain"/>
    <property type="match status" value="1"/>
</dbReference>
<dbReference type="GO" id="GO:0004477">
    <property type="term" value="F:methenyltetrahydrofolate cyclohydrolase activity"/>
    <property type="evidence" value="ECO:0007669"/>
    <property type="project" value="UniProtKB-UniRule"/>
</dbReference>
<dbReference type="HAMAP" id="MF_01576">
    <property type="entry name" value="THF_DHG_CYH"/>
    <property type="match status" value="1"/>
</dbReference>
<dbReference type="RefSeq" id="WP_126628579.1">
    <property type="nucleotide sequence ID" value="NZ_BIFT01000001.1"/>
</dbReference>
<evidence type="ECO:0000259" key="13">
    <source>
        <dbReference type="Pfam" id="PF00763"/>
    </source>
</evidence>
<dbReference type="GO" id="GO:0009086">
    <property type="term" value="P:methionine biosynthetic process"/>
    <property type="evidence" value="ECO:0007669"/>
    <property type="project" value="UniProtKB-KW"/>
</dbReference>
<evidence type="ECO:0000259" key="14">
    <source>
        <dbReference type="Pfam" id="PF02882"/>
    </source>
</evidence>
<evidence type="ECO:0000256" key="6">
    <source>
        <dbReference type="ARBA" id="ARBA00022801"/>
    </source>
</evidence>
<comment type="function">
    <text evidence="12">Catalyzes the oxidation of 5,10-methylenetetrahydrofolate to 5,10-methenyltetrahydrofolate and then the hydrolysis of 5,10-methenyltetrahydrofolate to 10-formyltetrahydrofolate.</text>
</comment>
<dbReference type="FunFam" id="3.40.50.10860:FF:000005">
    <property type="entry name" value="C-1-tetrahydrofolate synthase, cytoplasmic, putative"/>
    <property type="match status" value="1"/>
</dbReference>
<dbReference type="EC" id="1.5.1.5" evidence="12"/>
<keyword evidence="6 12" id="KW-0378">Hydrolase</keyword>
<dbReference type="OrthoDB" id="9803580at2"/>
<dbReference type="InterPro" id="IPR046346">
    <property type="entry name" value="Aminoacid_DH-like_N_sf"/>
</dbReference>
<comment type="similarity">
    <text evidence="12">Belongs to the tetrahydrofolate dehydrogenase/cyclohydrolase family.</text>
</comment>
<dbReference type="SUPFAM" id="SSF51735">
    <property type="entry name" value="NAD(P)-binding Rossmann-fold domains"/>
    <property type="match status" value="1"/>
</dbReference>
<dbReference type="Gene3D" id="3.40.50.10860">
    <property type="entry name" value="Leucine Dehydrogenase, chain A, domain 1"/>
    <property type="match status" value="1"/>
</dbReference>
<keyword evidence="16" id="KW-1185">Reference proteome</keyword>
<dbReference type="GO" id="GO:0005829">
    <property type="term" value="C:cytosol"/>
    <property type="evidence" value="ECO:0007669"/>
    <property type="project" value="TreeGrafter"/>
</dbReference>
<dbReference type="Proteomes" id="UP000287171">
    <property type="component" value="Unassembled WGS sequence"/>
</dbReference>
<keyword evidence="11 12" id="KW-0511">Multifunctional enzyme</keyword>
<evidence type="ECO:0000256" key="4">
    <source>
        <dbReference type="ARBA" id="ARBA00022605"/>
    </source>
</evidence>
<comment type="catalytic activity">
    <reaction evidence="12">
        <text>(6R)-5,10-methenyltetrahydrofolate + H2O = (6R)-10-formyltetrahydrofolate + H(+)</text>
        <dbReference type="Rhea" id="RHEA:23700"/>
        <dbReference type="ChEBI" id="CHEBI:15377"/>
        <dbReference type="ChEBI" id="CHEBI:15378"/>
        <dbReference type="ChEBI" id="CHEBI:57455"/>
        <dbReference type="ChEBI" id="CHEBI:195366"/>
        <dbReference type="EC" id="3.5.4.9"/>
    </reaction>
</comment>
<comment type="pathway">
    <text evidence="1 12">One-carbon metabolism; tetrahydrofolate interconversion.</text>
</comment>
<evidence type="ECO:0000256" key="10">
    <source>
        <dbReference type="ARBA" id="ARBA00023167"/>
    </source>
</evidence>
<evidence type="ECO:0000256" key="2">
    <source>
        <dbReference type="ARBA" id="ARBA00011738"/>
    </source>
</evidence>
<dbReference type="InterPro" id="IPR020631">
    <property type="entry name" value="THF_DH/CycHdrlase_NAD-bd_dom"/>
</dbReference>
<dbReference type="GO" id="GO:0004488">
    <property type="term" value="F:methylenetetrahydrofolate dehydrogenase (NADP+) activity"/>
    <property type="evidence" value="ECO:0007669"/>
    <property type="project" value="UniProtKB-UniRule"/>
</dbReference>
<name>A0A402BAM2_9CHLR</name>
<feature type="binding site" evidence="12">
    <location>
        <begin position="166"/>
        <end position="168"/>
    </location>
    <ligand>
        <name>NADP(+)</name>
        <dbReference type="ChEBI" id="CHEBI:58349"/>
    </ligand>
</feature>
<sequence>MSATLLNGRTLSATLKAELRADVQRFLDTYTYAPGLAIVRVEGDAASGFYSKALMKIAREVGVEARLELLPEQTAAQEFSALLSSLNQDPRVHGIIVQMPLPAHLPQDLVTNAIAPEKDIDGISPVSAGNLALGLPGFQPSTAAAVIEILKRNEIELTGKHVVVLGRSNVVGKPLALLLLQQNATVTICHSRTPDLASFTRQADVLVAAVGRARLVTAEMVRPGATVIDVGTNALPEGGMVGDVDFDGVQQVAGALTPVPGGVGPLTNALLMRQCVEAAWRQAEK</sequence>
<feature type="domain" description="Tetrahydrofolate dehydrogenase/cyclohydrolase catalytic" evidence="13">
    <location>
        <begin position="6"/>
        <end position="121"/>
    </location>
</feature>
<dbReference type="PANTHER" id="PTHR48099">
    <property type="entry name" value="C-1-TETRAHYDROFOLATE SYNTHASE, CYTOPLASMIC-RELATED"/>
    <property type="match status" value="1"/>
</dbReference>
<evidence type="ECO:0000256" key="8">
    <source>
        <dbReference type="ARBA" id="ARBA00023002"/>
    </source>
</evidence>
<feature type="binding site" evidence="12">
    <location>
        <position position="232"/>
    </location>
    <ligand>
        <name>NADP(+)</name>
        <dbReference type="ChEBI" id="CHEBI:58349"/>
    </ligand>
</feature>
<evidence type="ECO:0000256" key="9">
    <source>
        <dbReference type="ARBA" id="ARBA00023102"/>
    </source>
</evidence>
<keyword evidence="7 12" id="KW-0521">NADP</keyword>
<dbReference type="AlphaFoldDB" id="A0A402BAM2"/>
<accession>A0A402BAM2</accession>
<dbReference type="FunFam" id="3.40.50.720:FF:000094">
    <property type="entry name" value="Bifunctional protein FolD"/>
    <property type="match status" value="1"/>
</dbReference>
<evidence type="ECO:0000256" key="7">
    <source>
        <dbReference type="ARBA" id="ARBA00022857"/>
    </source>
</evidence>
<dbReference type="UniPathway" id="UPA00193"/>
<comment type="subunit">
    <text evidence="2 12">Homodimer.</text>
</comment>
<keyword evidence="4 12" id="KW-0028">Amino-acid biosynthesis</keyword>